<accession>A0A1Y2H2P8</accession>
<dbReference type="Proteomes" id="UP000193648">
    <property type="component" value="Unassembled WGS sequence"/>
</dbReference>
<dbReference type="SUPFAM" id="SSF52047">
    <property type="entry name" value="RNI-like"/>
    <property type="match status" value="1"/>
</dbReference>
<name>A0A1Y2H2P8_9FUNG</name>
<keyword evidence="2" id="KW-1185">Reference proteome</keyword>
<sequence>MSDSINPLHIPEIILLTGAFLDVEGLLNCIQVSKAFYNILIGLLWRRIVIGPSPAEYPSREVLQKYKGHIEEIVFINNFPKEYTELQGCTRLQSIYYRSRLRMAIGSDCLLKLSNLIKAHHPTITSIYFHAFQSSHGLWKALLECTNLNILKACNTSIKDGVDLFLQVCKKLRHLTLEDVAIHQLPANFLSNEANEYSLPNMHTLCIERVKIAGPPKPYTSWYCLGTLVKRCPVLCELIVDDSYEQYHQADFYRAILLQHPWALNSLSALSLHNMTIEDKDMAALLGRMTGLRQLSSLKCEFGQFSLQELLADKQEILDDGEIVQKARLQRLCETLEILVLYTYNAGIGQAVLSSCPRLKELEGPKITVTEIVNGAEWVCTGLTDLTIILEADVDQETKEGMAKTRLAFRQLGRLTKLRSLALLDSYSWNEARSVLNLRLKTGLDELANLKSLRSLRLEDDKYWQIQLEEATWMVNNWPSIKFVGSDLSDEEAEPNLAMEFLKSHNISNIWEDMD</sequence>
<dbReference type="RefSeq" id="XP_021886513.1">
    <property type="nucleotide sequence ID" value="XM_022022444.1"/>
</dbReference>
<dbReference type="OrthoDB" id="2432222at2759"/>
<protein>
    <recommendedName>
        <fullName evidence="3">F-box domain-containing protein</fullName>
    </recommendedName>
</protein>
<dbReference type="InParanoid" id="A0A1Y2H2P8"/>
<evidence type="ECO:0000313" key="2">
    <source>
        <dbReference type="Proteomes" id="UP000193648"/>
    </source>
</evidence>
<evidence type="ECO:0008006" key="3">
    <source>
        <dbReference type="Google" id="ProtNLM"/>
    </source>
</evidence>
<proteinExistence type="predicted"/>
<organism evidence="1 2">
    <name type="scientific">Lobosporangium transversale</name>
    <dbReference type="NCBI Taxonomy" id="64571"/>
    <lineage>
        <taxon>Eukaryota</taxon>
        <taxon>Fungi</taxon>
        <taxon>Fungi incertae sedis</taxon>
        <taxon>Mucoromycota</taxon>
        <taxon>Mortierellomycotina</taxon>
        <taxon>Mortierellomycetes</taxon>
        <taxon>Mortierellales</taxon>
        <taxon>Mortierellaceae</taxon>
        <taxon>Lobosporangium</taxon>
    </lineage>
</organism>
<dbReference type="Gene3D" id="3.80.10.10">
    <property type="entry name" value="Ribonuclease Inhibitor"/>
    <property type="match status" value="2"/>
</dbReference>
<dbReference type="EMBL" id="MCFF01000001">
    <property type="protein sequence ID" value="ORZ28840.1"/>
    <property type="molecule type" value="Genomic_DNA"/>
</dbReference>
<comment type="caution">
    <text evidence="1">The sequence shown here is derived from an EMBL/GenBank/DDBJ whole genome shotgun (WGS) entry which is preliminary data.</text>
</comment>
<evidence type="ECO:0000313" key="1">
    <source>
        <dbReference type="EMBL" id="ORZ28840.1"/>
    </source>
</evidence>
<dbReference type="AlphaFoldDB" id="A0A1Y2H2P8"/>
<gene>
    <name evidence="1" type="ORF">BCR41DRAFT_344167</name>
</gene>
<dbReference type="InterPro" id="IPR032675">
    <property type="entry name" value="LRR_dom_sf"/>
</dbReference>
<reference evidence="1 2" key="1">
    <citation type="submission" date="2016-07" db="EMBL/GenBank/DDBJ databases">
        <title>Pervasive Adenine N6-methylation of Active Genes in Fungi.</title>
        <authorList>
            <consortium name="DOE Joint Genome Institute"/>
            <person name="Mondo S.J."/>
            <person name="Dannebaum R.O."/>
            <person name="Kuo R.C."/>
            <person name="Labutti K."/>
            <person name="Haridas S."/>
            <person name="Kuo A."/>
            <person name="Salamov A."/>
            <person name="Ahrendt S.R."/>
            <person name="Lipzen A."/>
            <person name="Sullivan W."/>
            <person name="Andreopoulos W.B."/>
            <person name="Clum A."/>
            <person name="Lindquist E."/>
            <person name="Daum C."/>
            <person name="Ramamoorthy G.K."/>
            <person name="Gryganskyi A."/>
            <person name="Culley D."/>
            <person name="Magnuson J.K."/>
            <person name="James T.Y."/>
            <person name="O'Malley M.A."/>
            <person name="Stajich J.E."/>
            <person name="Spatafora J.W."/>
            <person name="Visel A."/>
            <person name="Grigoriev I.V."/>
        </authorList>
    </citation>
    <scope>NUCLEOTIDE SEQUENCE [LARGE SCALE GENOMIC DNA]</scope>
    <source>
        <strain evidence="1 2">NRRL 3116</strain>
    </source>
</reference>
<dbReference type="GeneID" id="33564288"/>